<evidence type="ECO:0000313" key="3">
    <source>
        <dbReference type="Proteomes" id="UP000321393"/>
    </source>
</evidence>
<comment type="caution">
    <text evidence="2">The sequence shown here is derived from an EMBL/GenBank/DDBJ whole genome shotgun (WGS) entry which is preliminary data.</text>
</comment>
<dbReference type="PANTHER" id="PTHR34427:SF5">
    <property type="entry name" value="DUF4283 DOMAIN-CONTAINING PROTEIN"/>
    <property type="match status" value="1"/>
</dbReference>
<dbReference type="Proteomes" id="UP000321947">
    <property type="component" value="Unassembled WGS sequence"/>
</dbReference>
<organism evidence="2 4">
    <name type="scientific">Cucumis melo var. makuwa</name>
    <name type="common">Oriental melon</name>
    <dbReference type="NCBI Taxonomy" id="1194695"/>
    <lineage>
        <taxon>Eukaryota</taxon>
        <taxon>Viridiplantae</taxon>
        <taxon>Streptophyta</taxon>
        <taxon>Embryophyta</taxon>
        <taxon>Tracheophyta</taxon>
        <taxon>Spermatophyta</taxon>
        <taxon>Magnoliopsida</taxon>
        <taxon>eudicotyledons</taxon>
        <taxon>Gunneridae</taxon>
        <taxon>Pentapetalae</taxon>
        <taxon>rosids</taxon>
        <taxon>fabids</taxon>
        <taxon>Cucurbitales</taxon>
        <taxon>Cucurbitaceae</taxon>
        <taxon>Benincaseae</taxon>
        <taxon>Cucumis</taxon>
    </lineage>
</organism>
<dbReference type="OrthoDB" id="967795at2759"/>
<reference evidence="3 4" key="1">
    <citation type="submission" date="2019-08" db="EMBL/GenBank/DDBJ databases">
        <title>Draft genome sequences of two oriental melons (Cucumis melo L. var makuwa).</title>
        <authorList>
            <person name="Kwon S.-Y."/>
        </authorList>
    </citation>
    <scope>NUCLEOTIDE SEQUENCE [LARGE SCALE GENOMIC DNA]</scope>
    <source>
        <strain evidence="4">cv. Chang Bougi</strain>
        <strain evidence="3">cv. SW 3</strain>
        <tissue evidence="2">Leaf</tissue>
    </source>
</reference>
<gene>
    <name evidence="2" type="ORF">E5676_scaffold231G00830</name>
    <name evidence="1" type="ORF">E6C27_scaffold418G001180</name>
</gene>
<dbReference type="Proteomes" id="UP000321393">
    <property type="component" value="Unassembled WGS sequence"/>
</dbReference>
<proteinExistence type="predicted"/>
<dbReference type="EMBL" id="SSTE01000601">
    <property type="protein sequence ID" value="KAA0067292.1"/>
    <property type="molecule type" value="Genomic_DNA"/>
</dbReference>
<dbReference type="PANTHER" id="PTHR34427">
    <property type="entry name" value="DUF4283 DOMAIN PROTEIN"/>
    <property type="match status" value="1"/>
</dbReference>
<evidence type="ECO:0000313" key="4">
    <source>
        <dbReference type="Proteomes" id="UP000321947"/>
    </source>
</evidence>
<sequence>MNMLREQLDSPFTYKPFHAEKALVFFEDRNQTKLICKNRGWTTMGRFYVKFEKWNQEKYVTPKLVSSYGGWINFRGIPLHAWNLDSFIQIGDVCGGYIDVAREIRDMNEIIEASIRIKDTYTGFIRAFINLFDKKGKNYIVQTLVQAEGK</sequence>
<evidence type="ECO:0000313" key="1">
    <source>
        <dbReference type="EMBL" id="KAA0067292.1"/>
    </source>
</evidence>
<evidence type="ECO:0000313" key="2">
    <source>
        <dbReference type="EMBL" id="TYK10905.1"/>
    </source>
</evidence>
<accession>A0A5D3CH94</accession>
<protein>
    <submittedName>
        <fullName evidence="2">Uncharacterized protein</fullName>
    </submittedName>
</protein>
<name>A0A5D3CH94_CUCMM</name>
<dbReference type="EMBL" id="SSTD01011057">
    <property type="protein sequence ID" value="TYK10905.1"/>
    <property type="molecule type" value="Genomic_DNA"/>
</dbReference>
<dbReference type="AlphaFoldDB" id="A0A5D3CH94"/>